<evidence type="ECO:0000313" key="2">
    <source>
        <dbReference type="EMBL" id="CAE6353204.1"/>
    </source>
</evidence>
<accession>A0A8H2W994</accession>
<feature type="region of interest" description="Disordered" evidence="1">
    <location>
        <begin position="42"/>
        <end position="69"/>
    </location>
</feature>
<reference evidence="2" key="1">
    <citation type="submission" date="2021-01" db="EMBL/GenBank/DDBJ databases">
        <authorList>
            <person name="Kaushik A."/>
        </authorList>
    </citation>
    <scope>NUCLEOTIDE SEQUENCE</scope>
    <source>
        <strain evidence="2">AG1-1C</strain>
    </source>
</reference>
<sequence length="465" mass="51273">MGKGTDKEHTHRSLAPVLQRLTDSAHDNSTWGVCLSLPNNSGAPGASDDPPCTQNETTNQAPVAPFPWPRTPDVVEISHRQYGSTPPHLSQEVVIDTESLRDLNFASLLSDLPSPNILGRTPPTESTYAPICLQKNILGSAVRSRGRSKTPRIRVCLLCTGGRELPVLEDVSLIMKGLAHIRGVDPEHIITRTSKMIDVALDIFFDRDIREGDLLILIMSCHGYLIGNHVILEFKTQDGTLVNSRMLQQKIEALPDHCTLEVIVDTCHAEGIVPGLRRISSLDPSSPSSSAMLTSVHCSAAPHTIPSELRRNTRPIAFCSTSNIEPSTNFPGKGLFKHVSPLFGQPQPNYKAKVVVWAASEMLGMAYPEADLPTKAGVYSIMIGAIFNYFSSKRPKITRQEVWGGVLKLVEEQNNARQDRDSRKSPEQQARLKKENRIQKPVLLTSVDNPDRVLSGRMFHAIQWG</sequence>
<name>A0A8H2W994_9AGAM</name>
<dbReference type="AlphaFoldDB" id="A0A8H2W994"/>
<organism evidence="2 3">
    <name type="scientific">Rhizoctonia solani</name>
    <dbReference type="NCBI Taxonomy" id="456999"/>
    <lineage>
        <taxon>Eukaryota</taxon>
        <taxon>Fungi</taxon>
        <taxon>Dikarya</taxon>
        <taxon>Basidiomycota</taxon>
        <taxon>Agaricomycotina</taxon>
        <taxon>Agaricomycetes</taxon>
        <taxon>Cantharellales</taxon>
        <taxon>Ceratobasidiaceae</taxon>
        <taxon>Rhizoctonia</taxon>
    </lineage>
</organism>
<proteinExistence type="predicted"/>
<evidence type="ECO:0000313" key="3">
    <source>
        <dbReference type="Proteomes" id="UP000663846"/>
    </source>
</evidence>
<comment type="caution">
    <text evidence="2">The sequence shown here is derived from an EMBL/GenBank/DDBJ whole genome shotgun (WGS) entry which is preliminary data.</text>
</comment>
<feature type="compositionally biased region" description="Polar residues" evidence="1">
    <location>
        <begin position="52"/>
        <end position="61"/>
    </location>
</feature>
<feature type="region of interest" description="Disordered" evidence="1">
    <location>
        <begin position="413"/>
        <end position="435"/>
    </location>
</feature>
<evidence type="ECO:0000256" key="1">
    <source>
        <dbReference type="SAM" id="MobiDB-lite"/>
    </source>
</evidence>
<dbReference type="Gene3D" id="3.40.50.1460">
    <property type="match status" value="1"/>
</dbReference>
<protein>
    <submittedName>
        <fullName evidence="2">Uncharacterized protein</fullName>
    </submittedName>
</protein>
<dbReference type="EMBL" id="CAJMWS010000067">
    <property type="protein sequence ID" value="CAE6353204.1"/>
    <property type="molecule type" value="Genomic_DNA"/>
</dbReference>
<gene>
    <name evidence="2" type="ORF">RDB_LOCUS12751</name>
</gene>
<dbReference type="Proteomes" id="UP000663846">
    <property type="component" value="Unassembled WGS sequence"/>
</dbReference>
<feature type="compositionally biased region" description="Basic and acidic residues" evidence="1">
    <location>
        <begin position="417"/>
        <end position="435"/>
    </location>
</feature>